<feature type="transmembrane region" description="Helical" evidence="1">
    <location>
        <begin position="12"/>
        <end position="33"/>
    </location>
</feature>
<proteinExistence type="predicted"/>
<geneLocation type="plasmid" evidence="2 3">
    <name>pCFPG1</name>
</geneLocation>
<dbReference type="KEGG" id="aps:CFPG_P1-19"/>
<keyword evidence="2" id="KW-0614">Plasmid</keyword>
<dbReference type="Proteomes" id="UP000000723">
    <property type="component" value="Plasmid pCFPG1"/>
</dbReference>
<accession>B6YS68</accession>
<evidence type="ECO:0000256" key="1">
    <source>
        <dbReference type="SAM" id="Phobius"/>
    </source>
</evidence>
<evidence type="ECO:0000313" key="2">
    <source>
        <dbReference type="EMBL" id="BAG84040.1"/>
    </source>
</evidence>
<dbReference type="RefSeq" id="WP_012573006.1">
    <property type="nucleotide sequence ID" value="NC_011564.1"/>
</dbReference>
<dbReference type="HOGENOM" id="CLU_2068277_0_0_10"/>
<reference evidence="3" key="1">
    <citation type="journal article" date="2008" name="Science">
        <title>Genome of an endosymbiont coupling N2 fixation to cellulolysis within RT protist cells in termite gut.</title>
        <authorList>
            <person name="Hongoh Y."/>
            <person name="Sharma V.K."/>
            <person name="Prakash T."/>
            <person name="Noda S."/>
            <person name="Toh H."/>
            <person name="Taylor T.D."/>
            <person name="Kudo T."/>
            <person name="Sakaki Y."/>
            <person name="Toyoda A."/>
            <person name="Hattori M."/>
            <person name="Ohkuma M."/>
        </authorList>
    </citation>
    <scope>NUCLEOTIDE SEQUENCE [LARGE SCALE GENOMIC DNA]</scope>
    <source>
        <plasmid evidence="3">pCFPG1</plasmid>
    </source>
</reference>
<evidence type="ECO:0000313" key="3">
    <source>
        <dbReference type="Proteomes" id="UP000000723"/>
    </source>
</evidence>
<gene>
    <name evidence="2" type="ordered locus">CFPG_P1-19</name>
</gene>
<protein>
    <submittedName>
        <fullName evidence="2">Uncharacterized protein</fullName>
    </submittedName>
</protein>
<organism evidence="2 3">
    <name type="scientific">Azobacteroides pseudotrichonymphae genomovar. CFP2</name>
    <dbReference type="NCBI Taxonomy" id="511995"/>
    <lineage>
        <taxon>Bacteria</taxon>
        <taxon>Pseudomonadati</taxon>
        <taxon>Bacteroidota</taxon>
        <taxon>Bacteroidia</taxon>
        <taxon>Bacteroidales</taxon>
        <taxon>Candidatus Azobacteroides</taxon>
    </lineage>
</organism>
<name>B6YS68_AZOPC</name>
<dbReference type="EMBL" id="AP010657">
    <property type="protein sequence ID" value="BAG84040.1"/>
    <property type="molecule type" value="Genomic_DNA"/>
</dbReference>
<keyword evidence="1" id="KW-1133">Transmembrane helix</keyword>
<dbReference type="AlphaFoldDB" id="B6YS68"/>
<keyword evidence="1" id="KW-0472">Membrane</keyword>
<sequence length="118" mass="13536">MELNTSSLRGFLIGIFKLTALAILWMSLFRMFYSMVYGIAGLIDSSYHCGIYECWDRESCFSFSCGVLSALRHNTGAIVVSTLLASLKLYGWIYCWDKRCVICQWLKGKFKQNDTTEQ</sequence>
<keyword evidence="3" id="KW-1185">Reference proteome</keyword>
<keyword evidence="1" id="KW-0812">Transmembrane</keyword>